<dbReference type="Proteomes" id="UP000790709">
    <property type="component" value="Unassembled WGS sequence"/>
</dbReference>
<sequence length="268" mass="30642">MDAEVCRVQIEEISRLKERKRLTYLMDGWEDKLKRSLYGSVAAEVNQYPVVLSLEDMSGHRGSAEKLVETSVRALQTMEVEDARNFIASTTDNPTVMQAFRKKFQEKFYWILTFPCFLHGLNTIIGEICSHPWMKKNVAKATRIVTFFNGSHYWGGQLKEQAAKDKVTRTLKQNCESRWYALVLQAVSVKEHRQPLSVICVRPDAQKKIQGLSPVAQDIVGTVLRDEEFWPAIDQLIKTVKPVVDTIGNCESREASLASCMLEFIRCH</sequence>
<protein>
    <submittedName>
        <fullName evidence="1">Uncharacterized protein</fullName>
    </submittedName>
</protein>
<reference evidence="1" key="1">
    <citation type="journal article" date="2021" name="New Phytol.">
        <title>Evolutionary innovations through gain and loss of genes in the ectomycorrhizal Boletales.</title>
        <authorList>
            <person name="Wu G."/>
            <person name="Miyauchi S."/>
            <person name="Morin E."/>
            <person name="Kuo A."/>
            <person name="Drula E."/>
            <person name="Varga T."/>
            <person name="Kohler A."/>
            <person name="Feng B."/>
            <person name="Cao Y."/>
            <person name="Lipzen A."/>
            <person name="Daum C."/>
            <person name="Hundley H."/>
            <person name="Pangilinan J."/>
            <person name="Johnson J."/>
            <person name="Barry K."/>
            <person name="LaButti K."/>
            <person name="Ng V."/>
            <person name="Ahrendt S."/>
            <person name="Min B."/>
            <person name="Choi I.G."/>
            <person name="Park H."/>
            <person name="Plett J.M."/>
            <person name="Magnuson J."/>
            <person name="Spatafora J.W."/>
            <person name="Nagy L.G."/>
            <person name="Henrissat B."/>
            <person name="Grigoriev I.V."/>
            <person name="Yang Z.L."/>
            <person name="Xu J."/>
            <person name="Martin F.M."/>
        </authorList>
    </citation>
    <scope>NUCLEOTIDE SEQUENCE</scope>
    <source>
        <strain evidence="1">KUC20120723A-06</strain>
    </source>
</reference>
<keyword evidence="2" id="KW-1185">Reference proteome</keyword>
<comment type="caution">
    <text evidence="1">The sequence shown here is derived from an EMBL/GenBank/DDBJ whole genome shotgun (WGS) entry which is preliminary data.</text>
</comment>
<accession>A0ACB8AY93</accession>
<evidence type="ECO:0000313" key="2">
    <source>
        <dbReference type="Proteomes" id="UP000790709"/>
    </source>
</evidence>
<gene>
    <name evidence="1" type="ORF">BV22DRAFT_1024858</name>
</gene>
<evidence type="ECO:0000313" key="1">
    <source>
        <dbReference type="EMBL" id="KAH7918267.1"/>
    </source>
</evidence>
<name>A0ACB8AY93_9AGAM</name>
<organism evidence="1 2">
    <name type="scientific">Leucogyrophana mollusca</name>
    <dbReference type="NCBI Taxonomy" id="85980"/>
    <lineage>
        <taxon>Eukaryota</taxon>
        <taxon>Fungi</taxon>
        <taxon>Dikarya</taxon>
        <taxon>Basidiomycota</taxon>
        <taxon>Agaricomycotina</taxon>
        <taxon>Agaricomycetes</taxon>
        <taxon>Agaricomycetidae</taxon>
        <taxon>Boletales</taxon>
        <taxon>Boletales incertae sedis</taxon>
        <taxon>Leucogyrophana</taxon>
    </lineage>
</organism>
<proteinExistence type="predicted"/>
<dbReference type="EMBL" id="MU266816">
    <property type="protein sequence ID" value="KAH7918267.1"/>
    <property type="molecule type" value="Genomic_DNA"/>
</dbReference>
<feature type="non-terminal residue" evidence="1">
    <location>
        <position position="268"/>
    </location>
</feature>